<keyword evidence="3" id="KW-0804">Transcription</keyword>
<dbReference type="SUPFAM" id="SSF46689">
    <property type="entry name" value="Homeodomain-like"/>
    <property type="match status" value="1"/>
</dbReference>
<dbReference type="GO" id="GO:0043565">
    <property type="term" value="F:sequence-specific DNA binding"/>
    <property type="evidence" value="ECO:0007669"/>
    <property type="project" value="InterPro"/>
</dbReference>
<dbReference type="InterPro" id="IPR018060">
    <property type="entry name" value="HTH_AraC"/>
</dbReference>
<sequence>MQPAPTDASHPLLQELMESFEAGSGMHMSFDDLTGMFNGAHTDVPAMRLDAGHQFHACQYCELAKKPDWGRDCTRNKVAVNRLVVRRKTGLDGICHLGLFDIAEPLIIRDRVLGVFYYGSVVVKGQEKRAVARIRRYCGRMGYEPEPYLEALKAVHRIDPETIPRHRETLRTVARLARFFFDASGVRPDLYKVRALRYPYMDPQDVPYIVREAIAYIAGHLQEPFIVKDLADHLNCHPDFLGRKFKQAMGTDLSLYLLQARIERAKRLLANPKISIEDAADLSGFSDRFHFSKAFRRLAGMPPGEFQRQCLQPAAN</sequence>
<dbReference type="Gene3D" id="1.10.10.60">
    <property type="entry name" value="Homeodomain-like"/>
    <property type="match status" value="2"/>
</dbReference>
<dbReference type="Pfam" id="PF10114">
    <property type="entry name" value="PocR"/>
    <property type="match status" value="1"/>
</dbReference>
<feature type="domain" description="HTH araC/xylS-type" evidence="4">
    <location>
        <begin position="211"/>
        <end position="309"/>
    </location>
</feature>
<evidence type="ECO:0000256" key="3">
    <source>
        <dbReference type="ARBA" id="ARBA00023163"/>
    </source>
</evidence>
<evidence type="ECO:0000313" key="5">
    <source>
        <dbReference type="EMBL" id="TSJ75775.1"/>
    </source>
</evidence>
<dbReference type="AlphaFoldDB" id="A0A556QGK9"/>
<dbReference type="SMART" id="SM00342">
    <property type="entry name" value="HTH_ARAC"/>
    <property type="match status" value="1"/>
</dbReference>
<dbReference type="Pfam" id="PF12833">
    <property type="entry name" value="HTH_18"/>
    <property type="match status" value="1"/>
</dbReference>
<proteinExistence type="predicted"/>
<accession>A0A556QGK9</accession>
<dbReference type="InterPro" id="IPR018771">
    <property type="entry name" value="PocR_dom"/>
</dbReference>
<keyword evidence="6" id="KW-1185">Reference proteome</keyword>
<dbReference type="PROSITE" id="PS00041">
    <property type="entry name" value="HTH_ARAC_FAMILY_1"/>
    <property type="match status" value="1"/>
</dbReference>
<dbReference type="PANTHER" id="PTHR43280:SF2">
    <property type="entry name" value="HTH-TYPE TRANSCRIPTIONAL REGULATOR EXSA"/>
    <property type="match status" value="1"/>
</dbReference>
<keyword evidence="1" id="KW-0805">Transcription regulation</keyword>
<reference evidence="5 6" key="1">
    <citation type="submission" date="2019-07" db="EMBL/GenBank/DDBJ databases">
        <title>Description of 53C-WASEF.</title>
        <authorList>
            <person name="Pitt A."/>
            <person name="Hahn M.W."/>
        </authorList>
    </citation>
    <scope>NUCLEOTIDE SEQUENCE [LARGE SCALE GENOMIC DNA]</scope>
    <source>
        <strain evidence="5 6">53C-WASEF</strain>
    </source>
</reference>
<organism evidence="5 6">
    <name type="scientific">Rariglobus hedericola</name>
    <dbReference type="NCBI Taxonomy" id="2597822"/>
    <lineage>
        <taxon>Bacteria</taxon>
        <taxon>Pseudomonadati</taxon>
        <taxon>Verrucomicrobiota</taxon>
        <taxon>Opitutia</taxon>
        <taxon>Opitutales</taxon>
        <taxon>Opitutaceae</taxon>
        <taxon>Rariglobus</taxon>
    </lineage>
</organism>
<name>A0A556QGK9_9BACT</name>
<dbReference type="RefSeq" id="WP_144354048.1">
    <property type="nucleotide sequence ID" value="NZ_CBCRVV010000004.1"/>
</dbReference>
<dbReference type="OrthoDB" id="9813413at2"/>
<gene>
    <name evidence="5" type="ORF">FPL22_16045</name>
</gene>
<dbReference type="PROSITE" id="PS01124">
    <property type="entry name" value="HTH_ARAC_FAMILY_2"/>
    <property type="match status" value="1"/>
</dbReference>
<keyword evidence="2" id="KW-0238">DNA-binding</keyword>
<evidence type="ECO:0000256" key="2">
    <source>
        <dbReference type="ARBA" id="ARBA00023125"/>
    </source>
</evidence>
<evidence type="ECO:0000313" key="6">
    <source>
        <dbReference type="Proteomes" id="UP000315648"/>
    </source>
</evidence>
<evidence type="ECO:0000256" key="1">
    <source>
        <dbReference type="ARBA" id="ARBA00023015"/>
    </source>
</evidence>
<evidence type="ECO:0000259" key="4">
    <source>
        <dbReference type="PROSITE" id="PS01124"/>
    </source>
</evidence>
<dbReference type="GO" id="GO:0003700">
    <property type="term" value="F:DNA-binding transcription factor activity"/>
    <property type="evidence" value="ECO:0007669"/>
    <property type="project" value="InterPro"/>
</dbReference>
<dbReference type="Proteomes" id="UP000315648">
    <property type="component" value="Unassembled WGS sequence"/>
</dbReference>
<comment type="caution">
    <text evidence="5">The sequence shown here is derived from an EMBL/GenBank/DDBJ whole genome shotgun (WGS) entry which is preliminary data.</text>
</comment>
<dbReference type="PANTHER" id="PTHR43280">
    <property type="entry name" value="ARAC-FAMILY TRANSCRIPTIONAL REGULATOR"/>
    <property type="match status" value="1"/>
</dbReference>
<dbReference type="EMBL" id="VMBG01000003">
    <property type="protein sequence ID" value="TSJ75775.1"/>
    <property type="molecule type" value="Genomic_DNA"/>
</dbReference>
<dbReference type="InterPro" id="IPR009057">
    <property type="entry name" value="Homeodomain-like_sf"/>
</dbReference>
<dbReference type="InterPro" id="IPR018062">
    <property type="entry name" value="HTH_AraC-typ_CS"/>
</dbReference>
<protein>
    <submittedName>
        <fullName evidence="5">Helix-turn-helix domain-containing protein</fullName>
    </submittedName>
</protein>